<protein>
    <recommendedName>
        <fullName evidence="4">Xylulose kinase</fullName>
        <ecNumber evidence="4">2.7.1.17</ecNumber>
    </recommendedName>
</protein>
<dbReference type="FunFam" id="3.30.420.40:FF:000118">
    <property type="entry name" value="Xylulose kinase 2"/>
    <property type="match status" value="1"/>
</dbReference>
<comment type="similarity">
    <text evidence="1 4">Belongs to the FGGY kinase family.</text>
</comment>
<proteinExistence type="inferred from homology"/>
<evidence type="ECO:0000259" key="5">
    <source>
        <dbReference type="Pfam" id="PF00370"/>
    </source>
</evidence>
<dbReference type="InterPro" id="IPR043129">
    <property type="entry name" value="ATPase_NBD"/>
</dbReference>
<dbReference type="InParanoid" id="A0A6J2YM88"/>
<dbReference type="Pfam" id="PF00370">
    <property type="entry name" value="FGGY_N"/>
    <property type="match status" value="1"/>
</dbReference>
<evidence type="ECO:0000259" key="6">
    <source>
        <dbReference type="Pfam" id="PF02782"/>
    </source>
</evidence>
<dbReference type="KEGG" id="soy:115888788"/>
<gene>
    <name evidence="8" type="primary">LOC115888788</name>
</gene>
<feature type="domain" description="Carbohydrate kinase FGGY C-terminal" evidence="6">
    <location>
        <begin position="366"/>
        <end position="548"/>
    </location>
</feature>
<evidence type="ECO:0000256" key="2">
    <source>
        <dbReference type="ARBA" id="ARBA00022679"/>
    </source>
</evidence>
<name>A0A6J2YM88_SITOR</name>
<evidence type="ECO:0000313" key="7">
    <source>
        <dbReference type="Proteomes" id="UP000504635"/>
    </source>
</evidence>
<reference evidence="8" key="1">
    <citation type="submission" date="2025-08" db="UniProtKB">
        <authorList>
            <consortium name="RefSeq"/>
        </authorList>
    </citation>
    <scope>IDENTIFICATION</scope>
    <source>
        <tissue evidence="8">Gonads</tissue>
    </source>
</reference>
<evidence type="ECO:0000256" key="1">
    <source>
        <dbReference type="ARBA" id="ARBA00009156"/>
    </source>
</evidence>
<dbReference type="GeneID" id="115888788"/>
<keyword evidence="2 4" id="KW-0808">Transferase</keyword>
<comment type="catalytic activity">
    <reaction evidence="4">
        <text>D-xylulose + ATP = D-xylulose 5-phosphate + ADP + H(+)</text>
        <dbReference type="Rhea" id="RHEA:10964"/>
        <dbReference type="ChEBI" id="CHEBI:15378"/>
        <dbReference type="ChEBI" id="CHEBI:17140"/>
        <dbReference type="ChEBI" id="CHEBI:30616"/>
        <dbReference type="ChEBI" id="CHEBI:57737"/>
        <dbReference type="ChEBI" id="CHEBI:456216"/>
        <dbReference type="EC" id="2.7.1.17"/>
    </reaction>
</comment>
<keyword evidence="7" id="KW-1185">Reference proteome</keyword>
<dbReference type="Gene3D" id="3.30.420.40">
    <property type="match status" value="2"/>
</dbReference>
<dbReference type="GO" id="GO:0042732">
    <property type="term" value="P:D-xylose metabolic process"/>
    <property type="evidence" value="ECO:0007669"/>
    <property type="project" value="UniProtKB-UniRule"/>
</dbReference>
<dbReference type="InterPro" id="IPR042024">
    <property type="entry name" value="D-XK_euk"/>
</dbReference>
<dbReference type="GO" id="GO:0005997">
    <property type="term" value="P:xylulose metabolic process"/>
    <property type="evidence" value="ECO:0007669"/>
    <property type="project" value="UniProtKB-UniRule"/>
</dbReference>
<sequence length="600" mass="66816">MNYYSNWKYWGLFCERGGGHSLEAQFLKRVQTTGFLLRGRKYSLGFEQEPSKNRPIFKENRRELSQNMCSSNNKAGTNTYMGLDLSTQQLKAAIINDKLEILYEEAVSFDSDLPEFRTQNGAVIDKADPQYITAPVMMWVKAFDILLDKLTVAGADFTKLTALSGTAQQHGSVYWQKGAEDTLKKLNPSQFLHEQLSHSFSVTNSPIWMDASSTKQCKQLEDAVGGPKELAQITGSRAYERFTGSQIAKIYQTRPDAYKNTERISLVSSFVISLFLGKVAPIDLSDGSGMNLLDIRTKKWHQPLLDACAPDLKSKLGEPVPSDTDVGNVCSYFVDRYNFNPNCRIIAATGDNPASLIGLKLQAGWLAVSLGTSDTAFLWLKEPRLVLDGHVLCNPIDPQEYFALLCFKNGSLTRERIRNTCAEGSWDIFNQLLESTPRGNFGNLGLYYDVEEILPFLKGDYRYNKTQSVSKFSSLEVEVRACVEGQFLAKRAYAEDYGLAIGSDIKILATGGASANKALLQVLSDVFNSPVYVQDAANSAMLGAAYQAKQSYGGKKYNEIIAALHNPTKVCDPYPDAPEIYDPMVVRFRQIIKELVAQKK</sequence>
<dbReference type="GO" id="GO:0004856">
    <property type="term" value="F:D-xylulokinase activity"/>
    <property type="evidence" value="ECO:0007669"/>
    <property type="project" value="UniProtKB-UniRule"/>
</dbReference>
<dbReference type="PANTHER" id="PTHR10196:SF57">
    <property type="entry name" value="XYLULOSE KINASE"/>
    <property type="match status" value="1"/>
</dbReference>
<evidence type="ECO:0000256" key="4">
    <source>
        <dbReference type="RuleBase" id="RU367058"/>
    </source>
</evidence>
<dbReference type="RefSeq" id="XP_030764487.1">
    <property type="nucleotide sequence ID" value="XM_030908627.1"/>
</dbReference>
<keyword evidence="4" id="KW-0859">Xylose metabolism</keyword>
<dbReference type="Proteomes" id="UP000504635">
    <property type="component" value="Unplaced"/>
</dbReference>
<feature type="domain" description="Carbohydrate kinase FGGY N-terminal" evidence="5">
    <location>
        <begin position="203"/>
        <end position="358"/>
    </location>
</feature>
<keyword evidence="3 4" id="KW-0418">Kinase</keyword>
<dbReference type="InterPro" id="IPR018485">
    <property type="entry name" value="FGGY_C"/>
</dbReference>
<accession>A0A6J2YM88</accession>
<evidence type="ECO:0000313" key="8">
    <source>
        <dbReference type="RefSeq" id="XP_030764487.1"/>
    </source>
</evidence>
<dbReference type="InterPro" id="IPR018484">
    <property type="entry name" value="FGGY_N"/>
</dbReference>
<dbReference type="CDD" id="cd07776">
    <property type="entry name" value="ASKHA_NBD_FGGY_SpXK-like"/>
    <property type="match status" value="1"/>
</dbReference>
<dbReference type="FunCoup" id="A0A6J2YM88">
    <property type="interactions" value="404"/>
</dbReference>
<dbReference type="OrthoDB" id="1728974at2759"/>
<dbReference type="SUPFAM" id="SSF53067">
    <property type="entry name" value="Actin-like ATPase domain"/>
    <property type="match status" value="2"/>
</dbReference>
<comment type="function">
    <text evidence="4">Phosphorylates D-xylulose to produce D-xylulose 5-phosphate, a molecule that may play an important role in the regulation of glucose metabolism and lipogenesis.</text>
</comment>
<dbReference type="GO" id="GO:0005524">
    <property type="term" value="F:ATP binding"/>
    <property type="evidence" value="ECO:0007669"/>
    <property type="project" value="UniProtKB-KW"/>
</dbReference>
<organism evidence="7 8">
    <name type="scientific">Sitophilus oryzae</name>
    <name type="common">Rice weevil</name>
    <name type="synonym">Curculio oryzae</name>
    <dbReference type="NCBI Taxonomy" id="7048"/>
    <lineage>
        <taxon>Eukaryota</taxon>
        <taxon>Metazoa</taxon>
        <taxon>Ecdysozoa</taxon>
        <taxon>Arthropoda</taxon>
        <taxon>Hexapoda</taxon>
        <taxon>Insecta</taxon>
        <taxon>Pterygota</taxon>
        <taxon>Neoptera</taxon>
        <taxon>Endopterygota</taxon>
        <taxon>Coleoptera</taxon>
        <taxon>Polyphaga</taxon>
        <taxon>Cucujiformia</taxon>
        <taxon>Curculionidae</taxon>
        <taxon>Dryophthorinae</taxon>
        <taxon>Sitophilus</taxon>
    </lineage>
</organism>
<dbReference type="Pfam" id="PF02782">
    <property type="entry name" value="FGGY_C"/>
    <property type="match status" value="1"/>
</dbReference>
<keyword evidence="4" id="KW-0547">Nucleotide-binding</keyword>
<dbReference type="EC" id="2.7.1.17" evidence="4"/>
<dbReference type="PANTHER" id="PTHR10196">
    <property type="entry name" value="SUGAR KINASE"/>
    <property type="match status" value="1"/>
</dbReference>
<dbReference type="AlphaFoldDB" id="A0A6J2YM88"/>
<dbReference type="GO" id="GO:0005829">
    <property type="term" value="C:cytosol"/>
    <property type="evidence" value="ECO:0007669"/>
    <property type="project" value="TreeGrafter"/>
</dbReference>
<keyword evidence="4" id="KW-0067">ATP-binding</keyword>
<keyword evidence="4" id="KW-0119">Carbohydrate metabolism</keyword>
<evidence type="ECO:0000256" key="3">
    <source>
        <dbReference type="ARBA" id="ARBA00022777"/>
    </source>
</evidence>